<dbReference type="EMBL" id="FOYJ01000018">
    <property type="protein sequence ID" value="SFR26775.1"/>
    <property type="molecule type" value="Genomic_DNA"/>
</dbReference>
<comment type="caution">
    <text evidence="1">The sequence shown here is derived from an EMBL/GenBank/DDBJ whole genome shotgun (WGS) entry which is preliminary data.</text>
</comment>
<dbReference type="AlphaFoldDB" id="A0AAX2EZY2"/>
<proteinExistence type="predicted"/>
<dbReference type="EMBL" id="FPAV01000021">
    <property type="protein sequence ID" value="SFU17452.1"/>
    <property type="molecule type" value="Genomic_DNA"/>
</dbReference>
<dbReference type="Proteomes" id="UP000198760">
    <property type="component" value="Unassembled WGS sequence"/>
</dbReference>
<dbReference type="CDD" id="cd20698">
    <property type="entry name" value="CdiI_Kp-like"/>
    <property type="match status" value="1"/>
</dbReference>
<dbReference type="Proteomes" id="UP000199173">
    <property type="component" value="Unassembled WGS sequence"/>
</dbReference>
<sequence length="114" mass="13248">MFIENKPDEIELLSFFESEPVSFKRENVSFLYTAKNQYGLSVYFSFSIVEGWIQYSIKLHDNEISHACIDGVNSFSIRNDKLGDYIYIEVATENLINKVEIRIKPDIKISSVVR</sequence>
<reference evidence="3 4" key="1">
    <citation type="submission" date="2016-10" db="EMBL/GenBank/DDBJ databases">
        <authorList>
            <person name="Varghese N."/>
            <person name="Submissions S."/>
        </authorList>
    </citation>
    <scope>NUCLEOTIDE SEQUENCE [LARGE SCALE GENOMIC DNA]</scope>
    <source>
        <strain evidence="2 3">NFIX06</strain>
        <strain evidence="1 4">NFIX08</strain>
    </source>
</reference>
<evidence type="ECO:0000313" key="2">
    <source>
        <dbReference type="EMBL" id="SFU17452.1"/>
    </source>
</evidence>
<dbReference type="RefSeq" id="WP_035886251.1">
    <property type="nucleotide sequence ID" value="NZ_CP015113.1"/>
</dbReference>
<evidence type="ECO:0000313" key="3">
    <source>
        <dbReference type="Proteomes" id="UP000198760"/>
    </source>
</evidence>
<accession>A0AAX2EZY2</accession>
<evidence type="ECO:0000313" key="4">
    <source>
        <dbReference type="Proteomes" id="UP000199173"/>
    </source>
</evidence>
<gene>
    <name evidence="2" type="ORF">SAMN03159428_05033</name>
    <name evidence="1" type="ORF">SAMN03159514_05084</name>
</gene>
<evidence type="ECO:0008006" key="5">
    <source>
        <dbReference type="Google" id="ProtNLM"/>
    </source>
</evidence>
<evidence type="ECO:0000313" key="1">
    <source>
        <dbReference type="EMBL" id="SFR26775.1"/>
    </source>
</evidence>
<dbReference type="KEGG" id="krd:A3780_08145"/>
<protein>
    <recommendedName>
        <fullName evidence="5">Immunity protein 50</fullName>
    </recommendedName>
</protein>
<name>A0AAX2EZY2_9ENTR</name>
<organism evidence="1 4">
    <name type="scientific">Kosakonia radicincitans</name>
    <dbReference type="NCBI Taxonomy" id="283686"/>
    <lineage>
        <taxon>Bacteria</taxon>
        <taxon>Pseudomonadati</taxon>
        <taxon>Pseudomonadota</taxon>
        <taxon>Gammaproteobacteria</taxon>
        <taxon>Enterobacterales</taxon>
        <taxon>Enterobacteriaceae</taxon>
        <taxon>Kosakonia</taxon>
    </lineage>
</organism>
<keyword evidence="3" id="KW-1185">Reference proteome</keyword>